<reference evidence="1" key="2">
    <citation type="journal article" date="2015" name="Data Brief">
        <title>Shoot transcriptome of the giant reed, Arundo donax.</title>
        <authorList>
            <person name="Barrero R.A."/>
            <person name="Guerrero F.D."/>
            <person name="Moolhuijzen P."/>
            <person name="Goolsby J.A."/>
            <person name="Tidwell J."/>
            <person name="Bellgard S.E."/>
            <person name="Bellgard M.I."/>
        </authorList>
    </citation>
    <scope>NUCLEOTIDE SEQUENCE</scope>
    <source>
        <tissue evidence="1">Shoot tissue taken approximately 20 cm above the soil surface</tissue>
    </source>
</reference>
<dbReference type="EMBL" id="GBRH01273627">
    <property type="protein sequence ID" value="JAD24268.1"/>
    <property type="molecule type" value="Transcribed_RNA"/>
</dbReference>
<sequence>MIMKKGNKTFYRLFCLIRPN</sequence>
<protein>
    <submittedName>
        <fullName evidence="1">Uncharacterized protein</fullName>
    </submittedName>
</protein>
<name>A0A0A8YF26_ARUDO</name>
<dbReference type="AlphaFoldDB" id="A0A0A8YF26"/>
<accession>A0A0A8YF26</accession>
<organism evidence="1">
    <name type="scientific">Arundo donax</name>
    <name type="common">Giant reed</name>
    <name type="synonym">Donax arundinaceus</name>
    <dbReference type="NCBI Taxonomy" id="35708"/>
    <lineage>
        <taxon>Eukaryota</taxon>
        <taxon>Viridiplantae</taxon>
        <taxon>Streptophyta</taxon>
        <taxon>Embryophyta</taxon>
        <taxon>Tracheophyta</taxon>
        <taxon>Spermatophyta</taxon>
        <taxon>Magnoliopsida</taxon>
        <taxon>Liliopsida</taxon>
        <taxon>Poales</taxon>
        <taxon>Poaceae</taxon>
        <taxon>PACMAD clade</taxon>
        <taxon>Arundinoideae</taxon>
        <taxon>Arundineae</taxon>
        <taxon>Arundo</taxon>
    </lineage>
</organism>
<proteinExistence type="predicted"/>
<reference evidence="1" key="1">
    <citation type="submission" date="2014-09" db="EMBL/GenBank/DDBJ databases">
        <authorList>
            <person name="Magalhaes I.L.F."/>
            <person name="Oliveira U."/>
            <person name="Santos F.R."/>
            <person name="Vidigal T.H.D.A."/>
            <person name="Brescovit A.D."/>
            <person name="Santos A.J."/>
        </authorList>
    </citation>
    <scope>NUCLEOTIDE SEQUENCE</scope>
    <source>
        <tissue evidence="1">Shoot tissue taken approximately 20 cm above the soil surface</tissue>
    </source>
</reference>
<evidence type="ECO:0000313" key="1">
    <source>
        <dbReference type="EMBL" id="JAD24268.1"/>
    </source>
</evidence>